<name>F8AH11_PYRYC</name>
<dbReference type="AlphaFoldDB" id="F8AH11"/>
<keyword evidence="2" id="KW-1185">Reference proteome</keyword>
<gene>
    <name evidence="1" type="ordered locus">PYCH_03780</name>
</gene>
<accession>F8AH11</accession>
<evidence type="ECO:0000313" key="1">
    <source>
        <dbReference type="EMBL" id="AEH24069.1"/>
    </source>
</evidence>
<dbReference type="RefSeq" id="WP_013905126.1">
    <property type="nucleotide sequence ID" value="NC_015680.1"/>
</dbReference>
<dbReference type="STRING" id="529709.PYCH_03780"/>
<organism evidence="1 2">
    <name type="scientific">Pyrococcus yayanosii (strain CH1 / JCM 16557)</name>
    <dbReference type="NCBI Taxonomy" id="529709"/>
    <lineage>
        <taxon>Archaea</taxon>
        <taxon>Methanobacteriati</taxon>
        <taxon>Methanobacteriota</taxon>
        <taxon>Thermococci</taxon>
        <taxon>Thermococcales</taxon>
        <taxon>Thermococcaceae</taxon>
        <taxon>Pyrococcus</taxon>
    </lineage>
</organism>
<reference evidence="1 2" key="1">
    <citation type="journal article" date="2011" name="J. Bacteriol.">
        <title>Complete genome sequence of the obligate piezophilic hyperthermophilic archaeon Pyrococcus yayanosii CH1.</title>
        <authorList>
            <person name="Jun X."/>
            <person name="Lupeng L."/>
            <person name="Minjuan X."/>
            <person name="Oger P."/>
            <person name="Fengping W."/>
            <person name="Jebbar M."/>
            <person name="Xiang X."/>
        </authorList>
    </citation>
    <scope>NUCLEOTIDE SEQUENCE [LARGE SCALE GENOMIC DNA]</scope>
    <source>
        <strain evidence="2">CH1 / JCM 16557</strain>
    </source>
</reference>
<dbReference type="Proteomes" id="UP000008386">
    <property type="component" value="Chromosome"/>
</dbReference>
<protein>
    <submittedName>
        <fullName evidence="1">Uncharacterized protein</fullName>
    </submittedName>
</protein>
<dbReference type="eggNOG" id="arCOG07133">
    <property type="taxonomic scope" value="Archaea"/>
</dbReference>
<evidence type="ECO:0000313" key="2">
    <source>
        <dbReference type="Proteomes" id="UP000008386"/>
    </source>
</evidence>
<dbReference type="GeneID" id="10836954"/>
<dbReference type="EMBL" id="CP002779">
    <property type="protein sequence ID" value="AEH24069.1"/>
    <property type="molecule type" value="Genomic_DNA"/>
</dbReference>
<proteinExistence type="predicted"/>
<dbReference type="HOGENOM" id="CLU_1159104_0_0_2"/>
<sequence>MLRRALLAMFVVLLLIGAYGAYVVSYPKYPEVNGCVNPFRVTTPVSRVQENWSKAHVFLKLATSRDFWKLAKPWDVDYSHVKIVKHTIEYNGEKITMLAMGIPLKDGKHVIALYEFSKPVQGVKVRGYRIDVSEGKLKPELISVNGGKTTTLGSCRHECSSNADCPGPREYCTEYCCSYDRGAAIDCCLNAGRCGAVCGIGATICLINPIGCVICTACVVANCYFCIEESCLEWGTGCEYHGS</sequence>
<dbReference type="KEGG" id="pya:PYCH_03780"/>
<dbReference type="OrthoDB" id="102041at2157"/>